<dbReference type="Proteomes" id="UP000500845">
    <property type="component" value="Segment"/>
</dbReference>
<sequence length="118" mass="13560">MNKAALTSRRLNNAQNILATIVDINSLLNVTDTRNKRLFYNLCSRYINQTLFQFTKGNMALATVQTVLDSVISAERMFFSKSNVLNIIVNFLTAHSDGDNLQCMINLKLLDYFLHKYY</sequence>
<dbReference type="Pfam" id="PF07346">
    <property type="entry name" value="DUF1477"/>
    <property type="match status" value="1"/>
</dbReference>
<dbReference type="KEGG" id="vg:65102230"/>
<accession>A0A346RNY0</accession>
<organism evidence="1 2">
    <name type="scientific">Cryptophlebia peltastica nucleopolyhedrovirus</name>
    <dbReference type="NCBI Taxonomy" id="2304025"/>
    <lineage>
        <taxon>Viruses</taxon>
        <taxon>Viruses incertae sedis</taxon>
        <taxon>Naldaviricetes</taxon>
        <taxon>Lefavirales</taxon>
        <taxon>Baculoviridae</taxon>
        <taxon>Alphabaculovirus</taxon>
        <taxon>Alphabaculovirus crypeltasticae</taxon>
    </lineage>
</organism>
<proteinExistence type="predicted"/>
<dbReference type="RefSeq" id="YP_010086985.1">
    <property type="nucleotide sequence ID" value="NC_055500.1"/>
</dbReference>
<dbReference type="GeneID" id="65102230"/>
<keyword evidence="2" id="KW-1185">Reference proteome</keyword>
<reference evidence="1 2" key="1">
    <citation type="journal article" date="2018" name="J. Invertebr. Pathol.">
        <title>Morphological, genetic and biological characterisation of a novel alphabaculovirus isolated from Cryptophlebia peltastica (Lepidoptera: Tortricidae).</title>
        <authorList>
            <person name="Marsberg T."/>
            <person name="Jukes M.D."/>
            <person name="Krejmer-Rabalska M."/>
            <person name="Rabalski L."/>
            <person name="Knox C.M."/>
            <person name="Moore S.D."/>
            <person name="Hill M.P."/>
            <person name="Szewczyk B."/>
        </authorList>
    </citation>
    <scope>NUCLEOTIDE SEQUENCE [LARGE SCALE GENOMIC DNA]</scope>
    <source>
        <strain evidence="1">SA</strain>
    </source>
</reference>
<protein>
    <submittedName>
        <fullName evidence="1">Ac19-like protein</fullName>
    </submittedName>
</protein>
<evidence type="ECO:0000313" key="1">
    <source>
        <dbReference type="EMBL" id="AXS67777.1"/>
    </source>
</evidence>
<evidence type="ECO:0000313" key="2">
    <source>
        <dbReference type="Proteomes" id="UP000500845"/>
    </source>
</evidence>
<dbReference type="EMBL" id="MH394321">
    <property type="protein sequence ID" value="AXS67777.1"/>
    <property type="molecule type" value="Genomic_DNA"/>
</dbReference>
<dbReference type="InterPro" id="IPR009946">
    <property type="entry name" value="AcMNPV_Orf4"/>
</dbReference>
<name>A0A346RNY0_9ABAC</name>